<dbReference type="PROSITE" id="PS00678">
    <property type="entry name" value="WD_REPEATS_1"/>
    <property type="match status" value="3"/>
</dbReference>
<evidence type="ECO:0000256" key="2">
    <source>
        <dbReference type="ARBA" id="ARBA00022737"/>
    </source>
</evidence>
<protein>
    <submittedName>
        <fullName evidence="5">WD40 repeat domain-containing protein</fullName>
    </submittedName>
</protein>
<evidence type="ECO:0000256" key="4">
    <source>
        <dbReference type="SAM" id="SignalP"/>
    </source>
</evidence>
<dbReference type="InterPro" id="IPR036322">
    <property type="entry name" value="WD40_repeat_dom_sf"/>
</dbReference>
<dbReference type="PROSITE" id="PS50294">
    <property type="entry name" value="WD_REPEATS_REGION"/>
    <property type="match status" value="4"/>
</dbReference>
<dbReference type="OrthoDB" id="494465at2"/>
<dbReference type="InterPro" id="IPR015943">
    <property type="entry name" value="WD40/YVTN_repeat-like_dom_sf"/>
</dbReference>
<feature type="repeat" description="WD" evidence="3">
    <location>
        <begin position="197"/>
        <end position="238"/>
    </location>
</feature>
<dbReference type="PANTHER" id="PTHR19879:SF9">
    <property type="entry name" value="TRANSCRIPTION INITIATION FACTOR TFIID SUBUNIT 5"/>
    <property type="match status" value="1"/>
</dbReference>
<feature type="repeat" description="WD" evidence="3">
    <location>
        <begin position="336"/>
        <end position="369"/>
    </location>
</feature>
<reference evidence="5" key="1">
    <citation type="journal article" date="2015" name="Genome Announc.">
        <title>Draft Genome Sequence of Tolypothrix boutellei Strain VB521301.</title>
        <authorList>
            <person name="Chandrababunaidu M.M."/>
            <person name="Singh D."/>
            <person name="Sen D."/>
            <person name="Bhan S."/>
            <person name="Das S."/>
            <person name="Gupta A."/>
            <person name="Adhikary S.P."/>
            <person name="Tripathy S."/>
        </authorList>
    </citation>
    <scope>NUCLEOTIDE SEQUENCE</scope>
    <source>
        <strain evidence="5">VB521301</strain>
    </source>
</reference>
<feature type="signal peptide" evidence="4">
    <location>
        <begin position="1"/>
        <end position="22"/>
    </location>
</feature>
<dbReference type="AlphaFoldDB" id="A0A8S9TD48"/>
<sequence length="389" mass="40800">MILKSNCRLAIAVLSLMGAQYLAPLQISRVASFFQNGMTPLSATRLSPIIHASSVSIGQNPVTPLQQKNSQLIRTLVGHTAPVRAVAISQDGLTLASGGDDGTVKLWNFQTGQLLSSLSGHSKGVKSIAIAPDGQTVVSGDRDGIVKLWDLKKGQLLRTLNGHKGGVTAIVITPDGRIVTGSLDIVKVWDMANGKQLRTVQSGAFALTVSRDGETLFAGHNDGKITLWNLSTGKLLRSLVPPQKSSGVTSVAIAPDGKTLVNSGGDDSFQSLPQTDGKNIKVWDVETGKLLQNFSAHLGTVESVAIAPNGLVFASGGQAKRVQLWSLKTGKLLRAFEGHGGGVYAVAFSPNGQILVSGSGDKTIKVWRLLPSPSPRVPLQPSNSVGIAF</sequence>
<dbReference type="Proteomes" id="UP000029738">
    <property type="component" value="Unassembled WGS sequence"/>
</dbReference>
<gene>
    <name evidence="5" type="ORF">DA73_0400034815</name>
</gene>
<dbReference type="PANTHER" id="PTHR19879">
    <property type="entry name" value="TRANSCRIPTION INITIATION FACTOR TFIID"/>
    <property type="match status" value="1"/>
</dbReference>
<dbReference type="InterPro" id="IPR019775">
    <property type="entry name" value="WD40_repeat_CS"/>
</dbReference>
<comment type="caution">
    <text evidence="5">The sequence shown here is derived from an EMBL/GenBank/DDBJ whole genome shotgun (WGS) entry which is preliminary data.</text>
</comment>
<feature type="repeat" description="WD" evidence="3">
    <location>
        <begin position="160"/>
        <end position="199"/>
    </location>
</feature>
<feature type="chain" id="PRO_5035745063" evidence="4">
    <location>
        <begin position="23"/>
        <end position="389"/>
    </location>
</feature>
<name>A0A8S9TD48_9CYAN</name>
<dbReference type="Gene3D" id="2.130.10.10">
    <property type="entry name" value="YVTN repeat-like/Quinoprotein amine dehydrogenase"/>
    <property type="match status" value="2"/>
</dbReference>
<dbReference type="PROSITE" id="PS50082">
    <property type="entry name" value="WD_REPEATS_2"/>
    <property type="match status" value="6"/>
</dbReference>
<dbReference type="PRINTS" id="PR00320">
    <property type="entry name" value="GPROTEINBRPT"/>
</dbReference>
<proteinExistence type="predicted"/>
<keyword evidence="4" id="KW-0732">Signal</keyword>
<organism evidence="5 6">
    <name type="scientific">Tolypothrix bouteillei VB521301</name>
    <dbReference type="NCBI Taxonomy" id="1479485"/>
    <lineage>
        <taxon>Bacteria</taxon>
        <taxon>Bacillati</taxon>
        <taxon>Cyanobacteriota</taxon>
        <taxon>Cyanophyceae</taxon>
        <taxon>Nostocales</taxon>
        <taxon>Tolypothrichaceae</taxon>
        <taxon>Tolypothrix</taxon>
    </lineage>
</organism>
<evidence type="ECO:0000313" key="6">
    <source>
        <dbReference type="Proteomes" id="UP000029738"/>
    </source>
</evidence>
<keyword evidence="6" id="KW-1185">Reference proteome</keyword>
<dbReference type="SUPFAM" id="SSF50978">
    <property type="entry name" value="WD40 repeat-like"/>
    <property type="match status" value="1"/>
</dbReference>
<evidence type="ECO:0000256" key="3">
    <source>
        <dbReference type="PROSITE-ProRule" id="PRU00221"/>
    </source>
</evidence>
<dbReference type="RefSeq" id="WP_082051853.1">
    <property type="nucleotide sequence ID" value="NZ_JHEG04000001.1"/>
</dbReference>
<evidence type="ECO:0000256" key="1">
    <source>
        <dbReference type="ARBA" id="ARBA00022574"/>
    </source>
</evidence>
<accession>A0A8S9TD48</accession>
<keyword evidence="2" id="KW-0677">Repeat</keyword>
<keyword evidence="1 3" id="KW-0853">WD repeat</keyword>
<reference evidence="5" key="2">
    <citation type="submission" date="2019-11" db="EMBL/GenBank/DDBJ databases">
        <title>Improved Assembly of Tolypothrix boutellei genome.</title>
        <authorList>
            <person name="Sarangi A.N."/>
            <person name="Mukherjee M."/>
            <person name="Ghosh S."/>
            <person name="Singh D."/>
            <person name="Das A."/>
            <person name="Kant S."/>
            <person name="Prusty A."/>
            <person name="Tripathy S."/>
        </authorList>
    </citation>
    <scope>NUCLEOTIDE SEQUENCE</scope>
    <source>
        <strain evidence="5">VB521301</strain>
    </source>
</reference>
<dbReference type="EMBL" id="JHEG04000001">
    <property type="protein sequence ID" value="KAF3890058.1"/>
    <property type="molecule type" value="Genomic_DNA"/>
</dbReference>
<feature type="repeat" description="WD" evidence="3">
    <location>
        <begin position="76"/>
        <end position="117"/>
    </location>
</feature>
<feature type="repeat" description="WD" evidence="3">
    <location>
        <begin position="118"/>
        <end position="159"/>
    </location>
</feature>
<feature type="repeat" description="WD" evidence="3">
    <location>
        <begin position="294"/>
        <end position="335"/>
    </location>
</feature>
<dbReference type="InterPro" id="IPR001680">
    <property type="entry name" value="WD40_rpt"/>
</dbReference>
<dbReference type="Pfam" id="PF00400">
    <property type="entry name" value="WD40"/>
    <property type="match status" value="7"/>
</dbReference>
<dbReference type="CDD" id="cd00200">
    <property type="entry name" value="WD40"/>
    <property type="match status" value="1"/>
</dbReference>
<evidence type="ECO:0000313" key="5">
    <source>
        <dbReference type="EMBL" id="KAF3890058.1"/>
    </source>
</evidence>
<dbReference type="SMART" id="SM00320">
    <property type="entry name" value="WD40"/>
    <property type="match status" value="7"/>
</dbReference>
<dbReference type="InterPro" id="IPR020472">
    <property type="entry name" value="WD40_PAC1"/>
</dbReference>